<dbReference type="Pfam" id="PF04314">
    <property type="entry name" value="PCuAC"/>
    <property type="match status" value="1"/>
</dbReference>
<gene>
    <name evidence="3" type="ORF">EDD32_2604</name>
</gene>
<dbReference type="SUPFAM" id="SSF110087">
    <property type="entry name" value="DR1885-like metal-binding protein"/>
    <property type="match status" value="1"/>
</dbReference>
<evidence type="ECO:0000313" key="3">
    <source>
        <dbReference type="EMBL" id="RPF28095.1"/>
    </source>
</evidence>
<dbReference type="PROSITE" id="PS51257">
    <property type="entry name" value="PROKAR_LIPOPROTEIN"/>
    <property type="match status" value="1"/>
</dbReference>
<comment type="caution">
    <text evidence="3">The sequence shown here is derived from an EMBL/GenBank/DDBJ whole genome shotgun (WGS) entry which is preliminary data.</text>
</comment>
<dbReference type="InterPro" id="IPR036182">
    <property type="entry name" value="PCuAC_sf"/>
</dbReference>
<keyword evidence="4" id="KW-1185">Reference proteome</keyword>
<dbReference type="AlphaFoldDB" id="A0A3N5A402"/>
<feature type="region of interest" description="Disordered" evidence="1">
    <location>
        <begin position="173"/>
        <end position="208"/>
    </location>
</feature>
<dbReference type="Gene3D" id="2.60.40.1890">
    <property type="entry name" value="PCu(A)C copper chaperone"/>
    <property type="match status" value="1"/>
</dbReference>
<dbReference type="Proteomes" id="UP000280726">
    <property type="component" value="Unassembled WGS sequence"/>
</dbReference>
<evidence type="ECO:0000256" key="2">
    <source>
        <dbReference type="SAM" id="SignalP"/>
    </source>
</evidence>
<feature type="region of interest" description="Disordered" evidence="1">
    <location>
        <begin position="19"/>
        <end position="47"/>
    </location>
</feature>
<accession>A0A3N5A402</accession>
<evidence type="ECO:0000313" key="4">
    <source>
        <dbReference type="Proteomes" id="UP000280726"/>
    </source>
</evidence>
<name>A0A3N5A402_9MICO</name>
<dbReference type="OrthoDB" id="9796962at2"/>
<organism evidence="3 4">
    <name type="scientific">Georgenia muralis</name>
    <dbReference type="NCBI Taxonomy" id="154117"/>
    <lineage>
        <taxon>Bacteria</taxon>
        <taxon>Bacillati</taxon>
        <taxon>Actinomycetota</taxon>
        <taxon>Actinomycetes</taxon>
        <taxon>Micrococcales</taxon>
        <taxon>Bogoriellaceae</taxon>
        <taxon>Georgenia</taxon>
    </lineage>
</organism>
<dbReference type="EMBL" id="RKRA01000001">
    <property type="protein sequence ID" value="RPF28095.1"/>
    <property type="molecule type" value="Genomic_DNA"/>
</dbReference>
<feature type="chain" id="PRO_5039115864" description="Copper(I)-binding protein" evidence="2">
    <location>
        <begin position="26"/>
        <end position="208"/>
    </location>
</feature>
<evidence type="ECO:0000256" key="1">
    <source>
        <dbReference type="SAM" id="MobiDB-lite"/>
    </source>
</evidence>
<reference evidence="3 4" key="1">
    <citation type="submission" date="2018-11" db="EMBL/GenBank/DDBJ databases">
        <title>Sequencing the genomes of 1000 actinobacteria strains.</title>
        <authorList>
            <person name="Klenk H.-P."/>
        </authorList>
    </citation>
    <scope>NUCLEOTIDE SEQUENCE [LARGE SCALE GENOMIC DNA]</scope>
    <source>
        <strain evidence="3 4">DSM 14418</strain>
    </source>
</reference>
<keyword evidence="2" id="KW-0732">Signal</keyword>
<protein>
    <recommendedName>
        <fullName evidence="5">Copper(I)-binding protein</fullName>
    </recommendedName>
</protein>
<sequence>MKRPGLAATLVLVTALASCSSPGTADSTSAMSGSTSDASGTAQTDATAADGSLRVTDAWVKAATVEDGMTGAFGVLTNDGEQDVHVVGISSPVAGRAELHETVAGDGGAMVMQEMSDGFVVEAGEEHELVPGGDHLMLMELTEDLEAGDEVEITLELEGGATVTFVASGRTFSGANEEYGSHGEENPEREGEESVGRSEEPTETGSDG</sequence>
<dbReference type="PANTHER" id="PTHR36302:SF1">
    <property type="entry name" value="COPPER CHAPERONE PCU(A)C"/>
    <property type="match status" value="1"/>
</dbReference>
<feature type="compositionally biased region" description="Basic and acidic residues" evidence="1">
    <location>
        <begin position="179"/>
        <end position="200"/>
    </location>
</feature>
<dbReference type="RefSeq" id="WP_123918102.1">
    <property type="nucleotide sequence ID" value="NZ_RKRA01000001.1"/>
</dbReference>
<dbReference type="PANTHER" id="PTHR36302">
    <property type="entry name" value="BLR7088 PROTEIN"/>
    <property type="match status" value="1"/>
</dbReference>
<proteinExistence type="predicted"/>
<evidence type="ECO:0008006" key="5">
    <source>
        <dbReference type="Google" id="ProtNLM"/>
    </source>
</evidence>
<dbReference type="InterPro" id="IPR007410">
    <property type="entry name" value="LpqE-like"/>
</dbReference>
<feature type="signal peptide" evidence="2">
    <location>
        <begin position="1"/>
        <end position="25"/>
    </location>
</feature>
<dbReference type="InterPro" id="IPR058248">
    <property type="entry name" value="Lxx211020-like"/>
</dbReference>